<dbReference type="Proteomes" id="UP000242525">
    <property type="component" value="Unassembled WGS sequence"/>
</dbReference>
<dbReference type="OrthoDB" id="10053569at2759"/>
<dbReference type="GO" id="GO:0070189">
    <property type="term" value="P:kynurenine metabolic process"/>
    <property type="evidence" value="ECO:0007669"/>
    <property type="project" value="TreeGrafter"/>
</dbReference>
<evidence type="ECO:0000256" key="4">
    <source>
        <dbReference type="ARBA" id="ARBA00022787"/>
    </source>
</evidence>
<evidence type="ECO:0000256" key="8">
    <source>
        <dbReference type="ARBA" id="ARBA00023033"/>
    </source>
</evidence>
<keyword evidence="5 11" id="KW-0274">FAD</keyword>
<proteinExistence type="inferred from homology"/>
<name>A0A0J9XJC8_GEOCN</name>
<feature type="transmembrane region" description="Helical" evidence="13">
    <location>
        <begin position="49"/>
        <end position="66"/>
    </location>
</feature>
<sequence>MSESNVEAPLTESTVFVSDTASVRSLESTSPVEPEPQAETSQPTPKNKTVAIIGAGLVGCLAALAFERKGYKVRVYEGRPDARTPEQRKIFSFRSINMAVSARGILALETVDKAMADRVLKNLIPMRARMVHDLAGNEISQNYGLYGEAINSIDRADLNCNLLDELDASANIETFFNHKLVRATFKPSVKLTFSVTQPMENDKFSNILEVDDVDLLVGCDGAHSVVRSQLQKVVRMDLNQEYIDHAYMELRINRIHDELNEENKFKMDKNHLHIWPRGSHMLIALPNTDGSFTSTLFAPWKIIENLDTDEKVLDFFWHDFPDVFEKGLMTKEDILKAFHENPRGSLICIKCSPYHFEDKCIIIGDAAHSMVPFYGQGMNCGFEDVRILMELLEKRDFKDIKGSFDEYSEVRHKDLTAIIDLAMRNYVEMRESVVSTSYRMRKKLDGILSRSLKDYWLPLYTMVSFRPDIPYSEAVRRERLQANIVRNIVTGVTGLFFVTGVVTAFNIAHKLKLLPTAFGRCCK</sequence>
<evidence type="ECO:0000259" key="14">
    <source>
        <dbReference type="Pfam" id="PF01494"/>
    </source>
</evidence>
<keyword evidence="16" id="KW-1185">Reference proteome</keyword>
<comment type="function">
    <text evidence="11">Catalyzes the hydroxylation of L-kynurenine (L-Kyn) to form 3-hydroxy-L-kynurenine (L-3OHKyn). Required for synthesis of quinolinic acid.</text>
</comment>
<dbReference type="EC" id="1.14.13.9" evidence="11"/>
<dbReference type="GO" id="GO:0004502">
    <property type="term" value="F:kynurenine 3-monooxygenase activity"/>
    <property type="evidence" value="ECO:0007669"/>
    <property type="project" value="UniProtKB-UniRule"/>
</dbReference>
<dbReference type="GO" id="GO:0019805">
    <property type="term" value="P:quinolinate biosynthetic process"/>
    <property type="evidence" value="ECO:0007669"/>
    <property type="project" value="UniProtKB-UniRule"/>
</dbReference>
<reference evidence="15" key="1">
    <citation type="submission" date="2014-03" db="EMBL/GenBank/DDBJ databases">
        <authorList>
            <person name="Casaregola S."/>
        </authorList>
    </citation>
    <scope>NUCLEOTIDE SEQUENCE [LARGE SCALE GENOMIC DNA]</scope>
    <source>
        <strain evidence="15">CLIB 918</strain>
    </source>
</reference>
<dbReference type="InterPro" id="IPR027545">
    <property type="entry name" value="Kynurenine_monooxygenase"/>
</dbReference>
<dbReference type="PANTHER" id="PTHR46028:SF2">
    <property type="entry name" value="KYNURENINE 3-MONOOXYGENASE"/>
    <property type="match status" value="1"/>
</dbReference>
<keyword evidence="2 11" id="KW-0285">Flavoprotein</keyword>
<keyword evidence="7 11" id="KW-0560">Oxidoreductase</keyword>
<keyword evidence="9 11" id="KW-0496">Mitochondrion</keyword>
<keyword evidence="4 11" id="KW-1000">Mitochondrion outer membrane</keyword>
<evidence type="ECO:0000256" key="1">
    <source>
        <dbReference type="ARBA" id="ARBA00001974"/>
    </source>
</evidence>
<comment type="subcellular location">
    <subcellularLocation>
        <location evidence="11">Mitochondrion outer membrane</location>
    </subcellularLocation>
</comment>
<dbReference type="FunFam" id="3.50.50.60:FF:000129">
    <property type="entry name" value="Kynurenine 3-monooxygenase"/>
    <property type="match status" value="1"/>
</dbReference>
<evidence type="ECO:0000256" key="12">
    <source>
        <dbReference type="SAM" id="MobiDB-lite"/>
    </source>
</evidence>
<accession>A0A0J9XJC8</accession>
<evidence type="ECO:0000256" key="10">
    <source>
        <dbReference type="ARBA" id="ARBA00047818"/>
    </source>
</evidence>
<evidence type="ECO:0000256" key="5">
    <source>
        <dbReference type="ARBA" id="ARBA00022827"/>
    </source>
</evidence>
<evidence type="ECO:0000256" key="2">
    <source>
        <dbReference type="ARBA" id="ARBA00022630"/>
    </source>
</evidence>
<evidence type="ECO:0000256" key="6">
    <source>
        <dbReference type="ARBA" id="ARBA00022857"/>
    </source>
</evidence>
<dbReference type="AlphaFoldDB" id="A0A0J9XJC8"/>
<feature type="compositionally biased region" description="Polar residues" evidence="12">
    <location>
        <begin position="1"/>
        <end position="31"/>
    </location>
</feature>
<organism evidence="15 16">
    <name type="scientific">Geotrichum candidum</name>
    <name type="common">Oospora lactis</name>
    <name type="synonym">Dipodascus geotrichum</name>
    <dbReference type="NCBI Taxonomy" id="1173061"/>
    <lineage>
        <taxon>Eukaryota</taxon>
        <taxon>Fungi</taxon>
        <taxon>Dikarya</taxon>
        <taxon>Ascomycota</taxon>
        <taxon>Saccharomycotina</taxon>
        <taxon>Dipodascomycetes</taxon>
        <taxon>Dipodascales</taxon>
        <taxon>Dipodascaceae</taxon>
        <taxon>Geotrichum</taxon>
    </lineage>
</organism>
<keyword evidence="6 11" id="KW-0521">NADP</keyword>
<feature type="transmembrane region" description="Helical" evidence="13">
    <location>
        <begin position="484"/>
        <end position="508"/>
    </location>
</feature>
<dbReference type="PANTHER" id="PTHR46028">
    <property type="entry name" value="KYNURENINE 3-MONOOXYGENASE"/>
    <property type="match status" value="1"/>
</dbReference>
<comment type="caution">
    <text evidence="15">The sequence shown here is derived from an EMBL/GenBank/DDBJ whole genome shotgun (WGS) entry which is preliminary data.</text>
</comment>
<keyword evidence="13" id="KW-0812">Transmembrane</keyword>
<comment type="cofactor">
    <cofactor evidence="1 11">
        <name>FAD</name>
        <dbReference type="ChEBI" id="CHEBI:57692"/>
    </cofactor>
</comment>
<dbReference type="SUPFAM" id="SSF51905">
    <property type="entry name" value="FAD/NAD(P)-binding domain"/>
    <property type="match status" value="1"/>
</dbReference>
<dbReference type="GO" id="GO:0043420">
    <property type="term" value="P:anthranilate metabolic process"/>
    <property type="evidence" value="ECO:0007669"/>
    <property type="project" value="UniProtKB-UniRule"/>
</dbReference>
<comment type="pathway">
    <text evidence="11">Cofactor biosynthesis; NAD(+) biosynthesis; quinolinate from L-kynurenine: step 1/3.</text>
</comment>
<feature type="domain" description="FAD-binding" evidence="14">
    <location>
        <begin position="49"/>
        <end position="413"/>
    </location>
</feature>
<dbReference type="InterPro" id="IPR002938">
    <property type="entry name" value="FAD-bd"/>
</dbReference>
<dbReference type="GO" id="GO:0005741">
    <property type="term" value="C:mitochondrial outer membrane"/>
    <property type="evidence" value="ECO:0007669"/>
    <property type="project" value="UniProtKB-SubCell"/>
</dbReference>
<protein>
    <recommendedName>
        <fullName evidence="11">Kynurenine 3-monooxygenase</fullName>
        <ecNumber evidence="11">1.14.13.9</ecNumber>
    </recommendedName>
    <alternativeName>
        <fullName evidence="11">Biosynthesis of nicotinic acid protein 4</fullName>
    </alternativeName>
    <alternativeName>
        <fullName evidence="11">Kynurenine 3-hydroxylase</fullName>
    </alternativeName>
</protein>
<dbReference type="GO" id="GO:0071949">
    <property type="term" value="F:FAD binding"/>
    <property type="evidence" value="ECO:0007669"/>
    <property type="project" value="InterPro"/>
</dbReference>
<dbReference type="PRINTS" id="PR00420">
    <property type="entry name" value="RNGMNOXGNASE"/>
</dbReference>
<feature type="region of interest" description="Disordered" evidence="12">
    <location>
        <begin position="1"/>
        <end position="46"/>
    </location>
</feature>
<dbReference type="InterPro" id="IPR036188">
    <property type="entry name" value="FAD/NAD-bd_sf"/>
</dbReference>
<comment type="similarity">
    <text evidence="11">Belongs to the aromatic-ring hydroxylase family. KMO subfamily.</text>
</comment>
<dbReference type="Gene3D" id="3.50.50.60">
    <property type="entry name" value="FAD/NAD(P)-binding domain"/>
    <property type="match status" value="1"/>
</dbReference>
<keyword evidence="13" id="KW-1133">Transmembrane helix</keyword>
<evidence type="ECO:0000256" key="13">
    <source>
        <dbReference type="SAM" id="Phobius"/>
    </source>
</evidence>
<dbReference type="GO" id="GO:0034354">
    <property type="term" value="P:'de novo' NAD+ biosynthetic process from L-tryptophan"/>
    <property type="evidence" value="ECO:0007669"/>
    <property type="project" value="UniProtKB-UniRule"/>
</dbReference>
<evidence type="ECO:0000313" key="15">
    <source>
        <dbReference type="EMBL" id="CDO57116.1"/>
    </source>
</evidence>
<dbReference type="Pfam" id="PF01494">
    <property type="entry name" value="FAD_binding_3"/>
    <property type="match status" value="1"/>
</dbReference>
<evidence type="ECO:0000313" key="16">
    <source>
        <dbReference type="Proteomes" id="UP000242525"/>
    </source>
</evidence>
<dbReference type="STRING" id="1173061.A0A0J9XJC8"/>
<gene>
    <name evidence="11" type="primary">BNA4</name>
    <name evidence="15" type="ORF">BN980_GECA18s02518g</name>
</gene>
<evidence type="ECO:0000256" key="9">
    <source>
        <dbReference type="ARBA" id="ARBA00023128"/>
    </source>
</evidence>
<dbReference type="EMBL" id="CCBN010000018">
    <property type="protein sequence ID" value="CDO57116.1"/>
    <property type="molecule type" value="Genomic_DNA"/>
</dbReference>
<evidence type="ECO:0000256" key="7">
    <source>
        <dbReference type="ARBA" id="ARBA00023002"/>
    </source>
</evidence>
<keyword evidence="11 13" id="KW-0472">Membrane</keyword>
<comment type="catalytic activity">
    <reaction evidence="10 11">
        <text>L-kynurenine + NADPH + O2 + H(+) = 3-hydroxy-L-kynurenine + NADP(+) + H2O</text>
        <dbReference type="Rhea" id="RHEA:20545"/>
        <dbReference type="ChEBI" id="CHEBI:15377"/>
        <dbReference type="ChEBI" id="CHEBI:15378"/>
        <dbReference type="ChEBI" id="CHEBI:15379"/>
        <dbReference type="ChEBI" id="CHEBI:57783"/>
        <dbReference type="ChEBI" id="CHEBI:57959"/>
        <dbReference type="ChEBI" id="CHEBI:58125"/>
        <dbReference type="ChEBI" id="CHEBI:58349"/>
        <dbReference type="EC" id="1.14.13.9"/>
    </reaction>
</comment>
<dbReference type="HAMAP" id="MF_01971">
    <property type="entry name" value="Kynurenine_monooxygenase"/>
    <property type="match status" value="1"/>
</dbReference>
<keyword evidence="8 11" id="KW-0503">Monooxygenase</keyword>
<evidence type="ECO:0000256" key="3">
    <source>
        <dbReference type="ARBA" id="ARBA00022642"/>
    </source>
</evidence>
<keyword evidence="3 11" id="KW-0662">Pyridine nucleotide biosynthesis</keyword>
<dbReference type="GO" id="GO:0006569">
    <property type="term" value="P:L-tryptophan catabolic process"/>
    <property type="evidence" value="ECO:0007669"/>
    <property type="project" value="UniProtKB-UniRule"/>
</dbReference>
<evidence type="ECO:0000256" key="11">
    <source>
        <dbReference type="HAMAP-Rule" id="MF_03018"/>
    </source>
</evidence>
<dbReference type="UniPathway" id="UPA00253">
    <property type="reaction ID" value="UER00328"/>
</dbReference>